<dbReference type="GO" id="GO:0006164">
    <property type="term" value="P:purine nucleotide biosynthetic process"/>
    <property type="evidence" value="ECO:0007669"/>
    <property type="project" value="UniProtKB-KW"/>
</dbReference>
<name>W0FN80_9BACT</name>
<dbReference type="AlphaFoldDB" id="W0FN80"/>
<feature type="domain" description="Phosphoribosylformylglycinamidine synthase linker" evidence="8">
    <location>
        <begin position="175"/>
        <end position="219"/>
    </location>
</feature>
<dbReference type="GO" id="GO:0005524">
    <property type="term" value="F:ATP binding"/>
    <property type="evidence" value="ECO:0007669"/>
    <property type="project" value="UniProtKB-KW"/>
</dbReference>
<evidence type="ECO:0000259" key="8">
    <source>
        <dbReference type="Pfam" id="PF18072"/>
    </source>
</evidence>
<protein>
    <submittedName>
        <fullName evidence="9">Phosphoribosylformylglycinamidine synthase PurL</fullName>
    </submittedName>
</protein>
<dbReference type="InterPro" id="IPR036676">
    <property type="entry name" value="PurM-like_C_sf"/>
</dbReference>
<dbReference type="CDD" id="cd02204">
    <property type="entry name" value="PurL_repeat2"/>
    <property type="match status" value="1"/>
</dbReference>
<organism evidence="9">
    <name type="scientific">uncultured bacterium Contig9</name>
    <dbReference type="NCBI Taxonomy" id="1393627"/>
    <lineage>
        <taxon>Bacteria</taxon>
        <taxon>environmental samples</taxon>
    </lineage>
</organism>
<evidence type="ECO:0000256" key="2">
    <source>
        <dbReference type="ARBA" id="ARBA00022723"/>
    </source>
</evidence>
<dbReference type="Pfam" id="PF18072">
    <property type="entry name" value="FGAR-AT_linker"/>
    <property type="match status" value="1"/>
</dbReference>
<dbReference type="SUPFAM" id="SSF56042">
    <property type="entry name" value="PurM C-terminal domain-like"/>
    <property type="match status" value="2"/>
</dbReference>
<dbReference type="PANTHER" id="PTHR10099">
    <property type="entry name" value="PHOSPHORIBOSYLFORMYLGLYCINAMIDINE SYNTHASE"/>
    <property type="match status" value="1"/>
</dbReference>
<accession>W0FN80</accession>
<dbReference type="NCBIfam" id="TIGR01857">
    <property type="entry name" value="FGAM-synthase"/>
    <property type="match status" value="1"/>
</dbReference>
<proteinExistence type="predicted"/>
<keyword evidence="1" id="KW-0436">Ligase</keyword>
<dbReference type="Pfam" id="PF02769">
    <property type="entry name" value="AIRS_C"/>
    <property type="match status" value="1"/>
</dbReference>
<dbReference type="EMBL" id="KC246811">
    <property type="protein sequence ID" value="AHF24924.1"/>
    <property type="molecule type" value="Genomic_DNA"/>
</dbReference>
<dbReference type="InterPro" id="IPR036921">
    <property type="entry name" value="PurM-like_N_sf"/>
</dbReference>
<keyword evidence="6" id="KW-0460">Magnesium</keyword>
<evidence type="ECO:0000256" key="1">
    <source>
        <dbReference type="ARBA" id="ARBA00022598"/>
    </source>
</evidence>
<dbReference type="Gene3D" id="3.90.650.10">
    <property type="entry name" value="PurM-like C-terminal domain"/>
    <property type="match status" value="1"/>
</dbReference>
<dbReference type="FunFam" id="3.30.1330.10:FF:000013">
    <property type="entry name" value="Phosphoribosylformylglycinamidine synthase"/>
    <property type="match status" value="1"/>
</dbReference>
<evidence type="ECO:0000313" key="9">
    <source>
        <dbReference type="EMBL" id="AHF24924.1"/>
    </source>
</evidence>
<dbReference type="CDD" id="cd02203">
    <property type="entry name" value="PurL_repeat1"/>
    <property type="match status" value="1"/>
</dbReference>
<evidence type="ECO:0000259" key="7">
    <source>
        <dbReference type="Pfam" id="PF02769"/>
    </source>
</evidence>
<sequence>MEKKPGLDNEARELRKDARTFLGIKGLERVRLLNRYDAEDMPEDLFDLAVREVFSEPQLDDTAAELSADGAAAVFAVEYLPGQFDQRADSAAQCVQFISQGERPLIRSAKVYVLYGTLTEAEIGEIKKYVINPVEAREASLELPETLRTEYAVPTEVATLEGFTALDRAGLEKFVADYGLAMDTDDIAFCQTYFCTEGREPTITEIRMLDTYWSDHCRHTTFLTEIDSVSFEDAVLEASWKRYLDTRRELGRENKPVCLMDLATVAGRYLRKNGKLEKLDESEEINACTVKMEVERDGVKEPWLLLFKNETHNHPTEIEPFGGAATCIGGAIRDPLSGRAYVYGAMRVTGAADPTRPVSETIPGKLPQRKLVTTAAAGYASYGNQIGLATGIVDEIYHPGYAAKRMEIGAVIAAAPAENVRRECPAPGDVVILLGGSTGRDGIGGATGSSKAHNAHSVETCGAEVQKGNAPEERKLQRLFRNPAATKLIKRCNDFGAGGVSVAIGELADGLDIDLNAVPKKYEGLDGTELAISESQERMAVVVAAEDAETFLALAAEENLQACPVAKVKAEPRLTMRWNGKTIVDISREFLNSNGAPKHTVITPAASKPAGKAPEKPADFAAQLKKTAEDLAVCSRRGLSERFDSTIGAGTVLMPFGGKHQLTPVQAMAQKISLEKGHTDDCSLMAWGYDPEQTSLSPYHGAYLAVTDSVSKLIAAGASFRDVYLTFQEYFEKPGTDGKRWGKPLAALLGAFDAQMNLGIAAIGGKDSMSGSFEKLDVPPTLVSFAVTTAKTGDVISSELKQAGHAVALLEPERDDQGLPVTASLLALYDRITGWIREGRIVACRTLEPGGSLASVMKMALGNGLGFAFDENTELDELAACRYGSFIAELAENEGLPGCGTDSGFSCGKLGTVLEEPVLSWRNSCVELKELRVLGRNKLEKVYPTLNPEWTPEDREEADACWPAVREKDRAEAFSFEAKSWPAPAVRTAKPRVLIPAFPGTNCEYDSARAMEDAGAEAKIFVVRNRSAEEISRSAEAFAEEVRKSQMIFIPGGFSGGDEPDGSAKFITAFFRNRGISEAVTELLDRRDGLMCGICNGFQALIKLGLVPFGKIIETDAHCPTLTFNTIGRHQSRIVHTRIASNLSPWLRETKVGEVYSVPISHGEGRFLAEENLIRELEAKGQIATQYVDLEDQPSMDLRFNPNGSLYAIEGITSPDGRVFGKMGHSERTGKDLYKNVPGNYDIGMFASAVKYFRG</sequence>
<evidence type="ECO:0000256" key="6">
    <source>
        <dbReference type="ARBA" id="ARBA00022842"/>
    </source>
</evidence>
<dbReference type="Gene3D" id="3.30.1330.10">
    <property type="entry name" value="PurM-like, N-terminal domain"/>
    <property type="match status" value="2"/>
</dbReference>
<evidence type="ECO:0000256" key="4">
    <source>
        <dbReference type="ARBA" id="ARBA00022755"/>
    </source>
</evidence>
<keyword evidence="2" id="KW-0479">Metal-binding</keyword>
<evidence type="ECO:0000256" key="3">
    <source>
        <dbReference type="ARBA" id="ARBA00022741"/>
    </source>
</evidence>
<dbReference type="Pfam" id="PF13507">
    <property type="entry name" value="GATase_5"/>
    <property type="match status" value="1"/>
</dbReference>
<feature type="domain" description="PurM-like C-terminal" evidence="7">
    <location>
        <begin position="427"/>
        <end position="578"/>
    </location>
</feature>
<dbReference type="InterPro" id="IPR029062">
    <property type="entry name" value="Class_I_gatase-like"/>
</dbReference>
<keyword evidence="5" id="KW-0067">ATP-binding</keyword>
<dbReference type="SMART" id="SM01211">
    <property type="entry name" value="GATase_5"/>
    <property type="match status" value="1"/>
</dbReference>
<dbReference type="GO" id="GO:0046872">
    <property type="term" value="F:metal ion binding"/>
    <property type="evidence" value="ECO:0007669"/>
    <property type="project" value="UniProtKB-KW"/>
</dbReference>
<dbReference type="SUPFAM" id="SSF52317">
    <property type="entry name" value="Class I glutamine amidotransferase-like"/>
    <property type="match status" value="1"/>
</dbReference>
<keyword evidence="4" id="KW-0658">Purine biosynthesis</keyword>
<evidence type="ECO:0000256" key="5">
    <source>
        <dbReference type="ARBA" id="ARBA00022840"/>
    </source>
</evidence>
<dbReference type="SUPFAM" id="SSF55326">
    <property type="entry name" value="PurM N-terminal domain-like"/>
    <property type="match status" value="2"/>
</dbReference>
<dbReference type="Gene3D" id="3.40.50.880">
    <property type="match status" value="1"/>
</dbReference>
<dbReference type="GO" id="GO:0005737">
    <property type="term" value="C:cytoplasm"/>
    <property type="evidence" value="ECO:0007669"/>
    <property type="project" value="TreeGrafter"/>
</dbReference>
<keyword evidence="3" id="KW-0547">Nucleotide-binding</keyword>
<dbReference type="PANTHER" id="PTHR10099:SF1">
    <property type="entry name" value="PHOSPHORIBOSYLFORMYLGLYCINAMIDINE SYNTHASE"/>
    <property type="match status" value="1"/>
</dbReference>
<dbReference type="InterPro" id="IPR041609">
    <property type="entry name" value="PurL_linker"/>
</dbReference>
<dbReference type="PROSITE" id="PS51273">
    <property type="entry name" value="GATASE_TYPE_1"/>
    <property type="match status" value="1"/>
</dbReference>
<reference evidence="9" key="1">
    <citation type="journal article" date="2013" name="PLoS ONE">
        <title>Metagenomic insights into the carbohydrate-active enzymes carried by the microorganisms adhering to solid digesta in the rumen of cows.</title>
        <authorList>
            <person name="Wang L."/>
            <person name="Hatem A."/>
            <person name="Catalyurek U.V."/>
            <person name="Morrison M."/>
            <person name="Yu Z."/>
        </authorList>
    </citation>
    <scope>NUCLEOTIDE SEQUENCE</scope>
</reference>
<dbReference type="InterPro" id="IPR010918">
    <property type="entry name" value="PurM-like_C_dom"/>
</dbReference>
<dbReference type="GO" id="GO:0004642">
    <property type="term" value="F:phosphoribosylformylglycinamidine synthase activity"/>
    <property type="evidence" value="ECO:0007669"/>
    <property type="project" value="TreeGrafter"/>
</dbReference>
<dbReference type="InterPro" id="IPR010141">
    <property type="entry name" value="FGAM_synthase"/>
</dbReference>